<dbReference type="PANTHER" id="PTHR10642">
    <property type="entry name" value="RIBONUCLEASE H1"/>
    <property type="match status" value="1"/>
</dbReference>
<feature type="non-terminal residue" evidence="9">
    <location>
        <position position="234"/>
    </location>
</feature>
<accession>A0A9P5PCP6</accession>
<dbReference type="InterPro" id="IPR050092">
    <property type="entry name" value="RNase_H"/>
</dbReference>
<dbReference type="InterPro" id="IPR036397">
    <property type="entry name" value="RNaseH_sf"/>
</dbReference>
<comment type="caution">
    <text evidence="9">The sequence shown here is derived from an EMBL/GenBank/DDBJ whole genome shotgun (WGS) entry which is preliminary data.</text>
</comment>
<dbReference type="GO" id="GO:0004523">
    <property type="term" value="F:RNA-DNA hybrid ribonuclease activity"/>
    <property type="evidence" value="ECO:0007669"/>
    <property type="project" value="UniProtKB-EC"/>
</dbReference>
<evidence type="ECO:0000256" key="7">
    <source>
        <dbReference type="ARBA" id="ARBA00022801"/>
    </source>
</evidence>
<dbReference type="SUPFAM" id="SSF53098">
    <property type="entry name" value="Ribonuclease H-like"/>
    <property type="match status" value="1"/>
</dbReference>
<evidence type="ECO:0000256" key="5">
    <source>
        <dbReference type="ARBA" id="ARBA00022723"/>
    </source>
</evidence>
<dbReference type="PROSITE" id="PS50879">
    <property type="entry name" value="RNASE_H_1"/>
    <property type="match status" value="1"/>
</dbReference>
<dbReference type="InterPro" id="IPR012337">
    <property type="entry name" value="RNaseH-like_sf"/>
</dbReference>
<dbReference type="GO" id="GO:0046872">
    <property type="term" value="F:metal ion binding"/>
    <property type="evidence" value="ECO:0007669"/>
    <property type="project" value="UniProtKB-KW"/>
</dbReference>
<dbReference type="InterPro" id="IPR002156">
    <property type="entry name" value="RNaseH_domain"/>
</dbReference>
<evidence type="ECO:0000256" key="1">
    <source>
        <dbReference type="ARBA" id="ARBA00000077"/>
    </source>
</evidence>
<organism evidence="9 10">
    <name type="scientific">Rhodocollybia butyracea</name>
    <dbReference type="NCBI Taxonomy" id="206335"/>
    <lineage>
        <taxon>Eukaryota</taxon>
        <taxon>Fungi</taxon>
        <taxon>Dikarya</taxon>
        <taxon>Basidiomycota</taxon>
        <taxon>Agaricomycotina</taxon>
        <taxon>Agaricomycetes</taxon>
        <taxon>Agaricomycetidae</taxon>
        <taxon>Agaricales</taxon>
        <taxon>Marasmiineae</taxon>
        <taxon>Omphalotaceae</taxon>
        <taxon>Rhodocollybia</taxon>
    </lineage>
</organism>
<feature type="domain" description="RNase H type-1" evidence="8">
    <location>
        <begin position="1"/>
        <end position="148"/>
    </location>
</feature>
<dbReference type="EC" id="3.1.26.4" evidence="3"/>
<dbReference type="Gene3D" id="3.30.420.10">
    <property type="entry name" value="Ribonuclease H-like superfamily/Ribonuclease H"/>
    <property type="match status" value="1"/>
</dbReference>
<name>A0A9P5PCP6_9AGAR</name>
<evidence type="ECO:0000256" key="2">
    <source>
        <dbReference type="ARBA" id="ARBA00005300"/>
    </source>
</evidence>
<reference evidence="9" key="1">
    <citation type="submission" date="2020-11" db="EMBL/GenBank/DDBJ databases">
        <authorList>
            <consortium name="DOE Joint Genome Institute"/>
            <person name="Ahrendt S."/>
            <person name="Riley R."/>
            <person name="Andreopoulos W."/>
            <person name="Labutti K."/>
            <person name="Pangilinan J."/>
            <person name="Ruiz-Duenas F.J."/>
            <person name="Barrasa J.M."/>
            <person name="Sanchez-Garcia M."/>
            <person name="Camarero S."/>
            <person name="Miyauchi S."/>
            <person name="Serrano A."/>
            <person name="Linde D."/>
            <person name="Babiker R."/>
            <person name="Drula E."/>
            <person name="Ayuso-Fernandez I."/>
            <person name="Pacheco R."/>
            <person name="Padilla G."/>
            <person name="Ferreira P."/>
            <person name="Barriuso J."/>
            <person name="Kellner H."/>
            <person name="Castanera R."/>
            <person name="Alfaro M."/>
            <person name="Ramirez L."/>
            <person name="Pisabarro A.G."/>
            <person name="Kuo A."/>
            <person name="Tritt A."/>
            <person name="Lipzen A."/>
            <person name="He G."/>
            <person name="Yan M."/>
            <person name="Ng V."/>
            <person name="Cullen D."/>
            <person name="Martin F."/>
            <person name="Rosso M.-N."/>
            <person name="Henrissat B."/>
            <person name="Hibbett D."/>
            <person name="Martinez A.T."/>
            <person name="Grigoriev I.V."/>
        </authorList>
    </citation>
    <scope>NUCLEOTIDE SEQUENCE</scope>
    <source>
        <strain evidence="9">AH 40177</strain>
    </source>
</reference>
<comment type="catalytic activity">
    <reaction evidence="1">
        <text>Endonucleolytic cleavage to 5'-phosphomonoester.</text>
        <dbReference type="EC" id="3.1.26.4"/>
    </reaction>
</comment>
<dbReference type="GO" id="GO:0003676">
    <property type="term" value="F:nucleic acid binding"/>
    <property type="evidence" value="ECO:0007669"/>
    <property type="project" value="InterPro"/>
</dbReference>
<keyword evidence="6" id="KW-0255">Endonuclease</keyword>
<evidence type="ECO:0000256" key="3">
    <source>
        <dbReference type="ARBA" id="ARBA00012180"/>
    </source>
</evidence>
<evidence type="ECO:0000259" key="8">
    <source>
        <dbReference type="PROSITE" id="PS50879"/>
    </source>
</evidence>
<evidence type="ECO:0000313" key="10">
    <source>
        <dbReference type="Proteomes" id="UP000772434"/>
    </source>
</evidence>
<keyword evidence="7" id="KW-0378">Hydrolase</keyword>
<keyword evidence="5" id="KW-0479">Metal-binding</keyword>
<keyword evidence="4" id="KW-0540">Nuclease</keyword>
<dbReference type="EMBL" id="JADNRY010000217">
    <property type="protein sequence ID" value="KAF9061033.1"/>
    <property type="molecule type" value="Genomic_DNA"/>
</dbReference>
<dbReference type="GO" id="GO:0043137">
    <property type="term" value="P:DNA replication, removal of RNA primer"/>
    <property type="evidence" value="ECO:0007669"/>
    <property type="project" value="TreeGrafter"/>
</dbReference>
<dbReference type="Pfam" id="PF00075">
    <property type="entry name" value="RNase_H"/>
    <property type="match status" value="1"/>
</dbReference>
<evidence type="ECO:0000313" key="9">
    <source>
        <dbReference type="EMBL" id="KAF9061033.1"/>
    </source>
</evidence>
<gene>
    <name evidence="9" type="ORF">BDP27DRAFT_1235838</name>
</gene>
<sequence>YTNGSCKNEGDSGPTTGSRIYFGTCILPCCRCNDNDNQRNRAIRVPENLKQTNQTGEIIAIKECVMDAPKDIDISVHSDSRTYIEGLAKHLQDWEDRGFINVANTAEIKATTVRLREREAMTKLVWVKGHAGTEGNEKADELANQGREKPQDNIDLSVKQDFTLTGVKLSKVTQFLAYKAIRRKKMQTKTYRERMNRRATKINLGRAQACAVDLCGATPSEEALWKSICHRDFG</sequence>
<dbReference type="PANTHER" id="PTHR10642:SF26">
    <property type="entry name" value="RIBONUCLEASE H1"/>
    <property type="match status" value="1"/>
</dbReference>
<comment type="similarity">
    <text evidence="2">Belongs to the RNase H family.</text>
</comment>
<evidence type="ECO:0000256" key="6">
    <source>
        <dbReference type="ARBA" id="ARBA00022759"/>
    </source>
</evidence>
<dbReference type="OrthoDB" id="2976650at2759"/>
<evidence type="ECO:0000256" key="4">
    <source>
        <dbReference type="ARBA" id="ARBA00022722"/>
    </source>
</evidence>
<dbReference type="AlphaFoldDB" id="A0A9P5PCP6"/>
<keyword evidence="10" id="KW-1185">Reference proteome</keyword>
<dbReference type="Proteomes" id="UP000772434">
    <property type="component" value="Unassembled WGS sequence"/>
</dbReference>
<protein>
    <recommendedName>
        <fullName evidence="3">ribonuclease H</fullName>
        <ecNumber evidence="3">3.1.26.4</ecNumber>
    </recommendedName>
</protein>
<proteinExistence type="inferred from homology"/>